<dbReference type="Proteomes" id="UP000289738">
    <property type="component" value="Chromosome A10"/>
</dbReference>
<organism evidence="2 3">
    <name type="scientific">Arachis hypogaea</name>
    <name type="common">Peanut</name>
    <dbReference type="NCBI Taxonomy" id="3818"/>
    <lineage>
        <taxon>Eukaryota</taxon>
        <taxon>Viridiplantae</taxon>
        <taxon>Streptophyta</taxon>
        <taxon>Embryophyta</taxon>
        <taxon>Tracheophyta</taxon>
        <taxon>Spermatophyta</taxon>
        <taxon>Magnoliopsida</taxon>
        <taxon>eudicotyledons</taxon>
        <taxon>Gunneridae</taxon>
        <taxon>Pentapetalae</taxon>
        <taxon>rosids</taxon>
        <taxon>fabids</taxon>
        <taxon>Fabales</taxon>
        <taxon>Fabaceae</taxon>
        <taxon>Papilionoideae</taxon>
        <taxon>50 kb inversion clade</taxon>
        <taxon>dalbergioids sensu lato</taxon>
        <taxon>Dalbergieae</taxon>
        <taxon>Pterocarpus clade</taxon>
        <taxon>Arachis</taxon>
    </lineage>
</organism>
<feature type="compositionally biased region" description="Acidic residues" evidence="1">
    <location>
        <begin position="127"/>
        <end position="138"/>
    </location>
</feature>
<sequence length="145" mass="15661">MYNSFVISSDEDLQVLFHCCRQFSEVMTSELLAKLVDVVCSSGGSNWNPQSSVMPACSSSMPLGASSSMLVIAPEAILVASPSFVADLNRICDGEIGDTRPFGDFAIAMVSTPIIVPIFREGRAPDGVEDIPRDDDDNDVKSYKF</sequence>
<protein>
    <submittedName>
        <fullName evidence="2">Uncharacterized protein</fullName>
    </submittedName>
</protein>
<keyword evidence="3" id="KW-1185">Reference proteome</keyword>
<evidence type="ECO:0000313" key="2">
    <source>
        <dbReference type="EMBL" id="RYR33355.1"/>
    </source>
</evidence>
<evidence type="ECO:0000313" key="3">
    <source>
        <dbReference type="Proteomes" id="UP000289738"/>
    </source>
</evidence>
<feature type="region of interest" description="Disordered" evidence="1">
    <location>
        <begin position="126"/>
        <end position="145"/>
    </location>
</feature>
<evidence type="ECO:0000256" key="1">
    <source>
        <dbReference type="SAM" id="MobiDB-lite"/>
    </source>
</evidence>
<accession>A0A445B3U1</accession>
<name>A0A445B3U1_ARAHY</name>
<proteinExistence type="predicted"/>
<dbReference type="EMBL" id="SDMP01000010">
    <property type="protein sequence ID" value="RYR33355.1"/>
    <property type="molecule type" value="Genomic_DNA"/>
</dbReference>
<comment type="caution">
    <text evidence="2">The sequence shown here is derived from an EMBL/GenBank/DDBJ whole genome shotgun (WGS) entry which is preliminary data.</text>
</comment>
<gene>
    <name evidence="2" type="ORF">Ahy_A10g047938</name>
</gene>
<dbReference type="AlphaFoldDB" id="A0A445B3U1"/>
<reference evidence="2 3" key="1">
    <citation type="submission" date="2019-01" db="EMBL/GenBank/DDBJ databases">
        <title>Sequencing of cultivated peanut Arachis hypogaea provides insights into genome evolution and oil improvement.</title>
        <authorList>
            <person name="Chen X."/>
        </authorList>
    </citation>
    <scope>NUCLEOTIDE SEQUENCE [LARGE SCALE GENOMIC DNA]</scope>
    <source>
        <strain evidence="3">cv. Fuhuasheng</strain>
        <tissue evidence="2">Leaves</tissue>
    </source>
</reference>